<protein>
    <submittedName>
        <fullName evidence="1">Uncharacterized protein</fullName>
    </submittedName>
</protein>
<gene>
    <name evidence="1" type="ORF">SAMN05421829_106152</name>
</gene>
<evidence type="ECO:0000313" key="2">
    <source>
        <dbReference type="Proteomes" id="UP000186819"/>
    </source>
</evidence>
<dbReference type="RefSeq" id="WP_076602155.1">
    <property type="nucleotide sequence ID" value="NZ_FTMD01000006.1"/>
</dbReference>
<reference evidence="2" key="1">
    <citation type="submission" date="2017-01" db="EMBL/GenBank/DDBJ databases">
        <authorList>
            <person name="Varghese N."/>
            <person name="Submissions S."/>
        </authorList>
    </citation>
    <scope>NUCLEOTIDE SEQUENCE [LARGE SCALE GENOMIC DNA]</scope>
    <source>
        <strain evidence="2">ATCC 51758</strain>
    </source>
</reference>
<keyword evidence="2" id="KW-1185">Reference proteome</keyword>
<dbReference type="Proteomes" id="UP000186819">
    <property type="component" value="Unassembled WGS sequence"/>
</dbReference>
<dbReference type="STRING" id="34027.SAMN05421829_106152"/>
<accession>A0A1N6V4R8</accession>
<dbReference type="OrthoDB" id="9889349at2"/>
<dbReference type="EMBL" id="FTMD01000006">
    <property type="protein sequence ID" value="SIQ72861.1"/>
    <property type="molecule type" value="Genomic_DNA"/>
</dbReference>
<evidence type="ECO:0000313" key="1">
    <source>
        <dbReference type="EMBL" id="SIQ72861.1"/>
    </source>
</evidence>
<organism evidence="1 2">
    <name type="scientific">Aromatoleum tolulyticum</name>
    <dbReference type="NCBI Taxonomy" id="34027"/>
    <lineage>
        <taxon>Bacteria</taxon>
        <taxon>Pseudomonadati</taxon>
        <taxon>Pseudomonadota</taxon>
        <taxon>Betaproteobacteria</taxon>
        <taxon>Rhodocyclales</taxon>
        <taxon>Rhodocyclaceae</taxon>
        <taxon>Aromatoleum</taxon>
    </lineage>
</organism>
<name>A0A1N6V4R8_9RHOO</name>
<sequence length="81" mass="8487">MKAKTLKFSLVQRILLLAATVVAGAALVTYLTAPRVSAAMPVDPSAAVSVQDNYAVDEGLTLKLFLHRGDYAPAAVQGRSS</sequence>
<dbReference type="AlphaFoldDB" id="A0A1N6V4R8"/>
<proteinExistence type="predicted"/>